<name>A0A8X8C7Z0_POPTO</name>
<protein>
    <recommendedName>
        <fullName evidence="4">DYW domain-containing protein</fullName>
    </recommendedName>
</protein>
<dbReference type="InterPro" id="IPR046960">
    <property type="entry name" value="PPR_At4g14850-like_plant"/>
</dbReference>
<dbReference type="OrthoDB" id="185373at2759"/>
<dbReference type="PROSITE" id="PS51375">
    <property type="entry name" value="PPR"/>
    <property type="match status" value="5"/>
</dbReference>
<dbReference type="FunFam" id="1.25.40.10:FF:000366">
    <property type="entry name" value="Pentatricopeptide (PPR) repeat-containing protein"/>
    <property type="match status" value="1"/>
</dbReference>
<feature type="repeat" description="PPR" evidence="3">
    <location>
        <begin position="185"/>
        <end position="219"/>
    </location>
</feature>
<dbReference type="InterPro" id="IPR046849">
    <property type="entry name" value="E2_motif"/>
</dbReference>
<evidence type="ECO:0000256" key="3">
    <source>
        <dbReference type="PROSITE-ProRule" id="PRU00708"/>
    </source>
</evidence>
<keyword evidence="2" id="KW-0677">Repeat</keyword>
<gene>
    <name evidence="5" type="ORF">POTOM_053888</name>
</gene>
<dbReference type="GO" id="GO:0009451">
    <property type="term" value="P:RNA modification"/>
    <property type="evidence" value="ECO:0007669"/>
    <property type="project" value="InterPro"/>
</dbReference>
<feature type="repeat" description="PPR" evidence="3">
    <location>
        <begin position="423"/>
        <end position="457"/>
    </location>
</feature>
<evidence type="ECO:0000313" key="6">
    <source>
        <dbReference type="Proteomes" id="UP000886885"/>
    </source>
</evidence>
<feature type="domain" description="DYW" evidence="4">
    <location>
        <begin position="501"/>
        <end position="545"/>
    </location>
</feature>
<comment type="similarity">
    <text evidence="1">Belongs to the PPR family. PCMP-H subfamily.</text>
</comment>
<dbReference type="GO" id="GO:0008270">
    <property type="term" value="F:zinc ion binding"/>
    <property type="evidence" value="ECO:0007669"/>
    <property type="project" value="InterPro"/>
</dbReference>
<evidence type="ECO:0000259" key="4">
    <source>
        <dbReference type="Pfam" id="PF14432"/>
    </source>
</evidence>
<dbReference type="AlphaFoldDB" id="A0A8X8C7Z0"/>
<dbReference type="FunFam" id="1.25.40.10:FF:000284">
    <property type="entry name" value="Pentatricopeptide repeat-containing protein"/>
    <property type="match status" value="1"/>
</dbReference>
<dbReference type="NCBIfam" id="TIGR00756">
    <property type="entry name" value="PPR"/>
    <property type="match status" value="3"/>
</dbReference>
<evidence type="ECO:0000313" key="5">
    <source>
        <dbReference type="EMBL" id="KAG6742944.1"/>
    </source>
</evidence>
<dbReference type="FunFam" id="1.25.40.10:FF:000031">
    <property type="entry name" value="Pentatricopeptide repeat-containing protein mitochondrial"/>
    <property type="match status" value="1"/>
</dbReference>
<feature type="repeat" description="PPR" evidence="3">
    <location>
        <begin position="286"/>
        <end position="320"/>
    </location>
</feature>
<evidence type="ECO:0000256" key="1">
    <source>
        <dbReference type="ARBA" id="ARBA00006643"/>
    </source>
</evidence>
<dbReference type="InterPro" id="IPR002885">
    <property type="entry name" value="PPR_rpt"/>
</dbReference>
<feature type="repeat" description="PPR" evidence="3">
    <location>
        <begin position="154"/>
        <end position="184"/>
    </location>
</feature>
<dbReference type="EMBL" id="JAAWWB010000033">
    <property type="protein sequence ID" value="KAG6742944.1"/>
    <property type="molecule type" value="Genomic_DNA"/>
</dbReference>
<dbReference type="Proteomes" id="UP000886885">
    <property type="component" value="Chromosome 17A"/>
</dbReference>
<dbReference type="PANTHER" id="PTHR47926:SF414">
    <property type="entry name" value="PENTATRICOPEPTIDE REPEAT-CONTAINING PROTEIN DOT4, CHLOROPLASTIC-LIKE"/>
    <property type="match status" value="1"/>
</dbReference>
<dbReference type="GO" id="GO:0003723">
    <property type="term" value="F:RNA binding"/>
    <property type="evidence" value="ECO:0007669"/>
    <property type="project" value="InterPro"/>
</dbReference>
<organism evidence="5 6">
    <name type="scientific">Populus tomentosa</name>
    <name type="common">Chinese white poplar</name>
    <dbReference type="NCBI Taxonomy" id="118781"/>
    <lineage>
        <taxon>Eukaryota</taxon>
        <taxon>Viridiplantae</taxon>
        <taxon>Streptophyta</taxon>
        <taxon>Embryophyta</taxon>
        <taxon>Tracheophyta</taxon>
        <taxon>Spermatophyta</taxon>
        <taxon>Magnoliopsida</taxon>
        <taxon>eudicotyledons</taxon>
        <taxon>Gunneridae</taxon>
        <taxon>Pentapetalae</taxon>
        <taxon>rosids</taxon>
        <taxon>fabids</taxon>
        <taxon>Malpighiales</taxon>
        <taxon>Salicaceae</taxon>
        <taxon>Saliceae</taxon>
        <taxon>Populus</taxon>
    </lineage>
</organism>
<accession>A0A8X8C7Z0</accession>
<dbReference type="InterPro" id="IPR046848">
    <property type="entry name" value="E_motif"/>
</dbReference>
<comment type="caution">
    <text evidence="5">The sequence shown here is derived from an EMBL/GenBank/DDBJ whole genome shotgun (WGS) entry which is preliminary data.</text>
</comment>
<dbReference type="Pfam" id="PF01535">
    <property type="entry name" value="PPR"/>
    <property type="match status" value="2"/>
</dbReference>
<feature type="repeat" description="PPR" evidence="3">
    <location>
        <begin position="88"/>
        <end position="122"/>
    </location>
</feature>
<keyword evidence="6" id="KW-1185">Reference proteome</keyword>
<proteinExistence type="inferred from homology"/>
<reference evidence="5" key="1">
    <citation type="journal article" date="2020" name="bioRxiv">
        <title>Hybrid origin of Populus tomentosa Carr. identified through genome sequencing and phylogenomic analysis.</title>
        <authorList>
            <person name="An X."/>
            <person name="Gao K."/>
            <person name="Chen Z."/>
            <person name="Li J."/>
            <person name="Yang X."/>
            <person name="Yang X."/>
            <person name="Zhou J."/>
            <person name="Guo T."/>
            <person name="Zhao T."/>
            <person name="Huang S."/>
            <person name="Miao D."/>
            <person name="Khan W.U."/>
            <person name="Rao P."/>
            <person name="Ye M."/>
            <person name="Lei B."/>
            <person name="Liao W."/>
            <person name="Wang J."/>
            <person name="Ji L."/>
            <person name="Li Y."/>
            <person name="Guo B."/>
            <person name="Mustafa N.S."/>
            <person name="Li S."/>
            <person name="Yun Q."/>
            <person name="Keller S.R."/>
            <person name="Mao J."/>
            <person name="Zhang R."/>
            <person name="Strauss S.H."/>
        </authorList>
    </citation>
    <scope>NUCLEOTIDE SEQUENCE</scope>
    <source>
        <strain evidence="5">GM15</strain>
        <tissue evidence="5">Leaf</tissue>
    </source>
</reference>
<dbReference type="Pfam" id="PF13041">
    <property type="entry name" value="PPR_2"/>
    <property type="match status" value="2"/>
</dbReference>
<dbReference type="Pfam" id="PF20430">
    <property type="entry name" value="Eplus_motif"/>
    <property type="match status" value="1"/>
</dbReference>
<dbReference type="InterPro" id="IPR032867">
    <property type="entry name" value="DYW_dom"/>
</dbReference>
<dbReference type="Pfam" id="PF14432">
    <property type="entry name" value="DYW_deaminase"/>
    <property type="match status" value="1"/>
</dbReference>
<dbReference type="PANTHER" id="PTHR47926">
    <property type="entry name" value="PENTATRICOPEPTIDE REPEAT-CONTAINING PROTEIN"/>
    <property type="match status" value="1"/>
</dbReference>
<sequence>MTRFLANLKSSHSSSVFNHSHKIIAFPYSSQTTQPFQPKTFFRSNTKDTTLVPHLCNQKRFDEAIHILCQQNRLKEALQILHQIDKPSAPVYSTLIQSCIKSRLLQQGKRVHQHIKLSGFVPVSSALAAAAAVPCLRTGKEIHGYIMRTGLDSDEVVWSALSDMYGKCGSIEEARHIFDKMVDRDIVTWTAMIDRYFQDGRRKEGFDLFADLLRSGIRPNEFTFSGVLNACANQTSEELGKKVHGYMTRVGFDPFSFAASALVHMYSKCGNMVSAERVFKETPQADLFSWTSLIAGYAQNGQPDEAIRYFELLVKSGTQPDHITFVGVLSACAHAGLVDKGLDYFHSIKEQYGLTHTADHYACIIDLLARSGQFDEAENIISKMSMKPDKFLWASLLGGCRIHGNLKLAQRAAEALFEIEPENPATYVTLANIYATAGMWSEVAKIRKTMDDRGVVKKPGLSWIAIKRDVHVFLVGDDSHPKSKEINEFLGKLSKRMKEEGFVPDTNFVLHDVEDEQKEQNLSYHSEKLAVAFGIISTPEGTPIKWKSARNYHTPQYTVTSVKLELHEQYVL</sequence>
<dbReference type="Pfam" id="PF20431">
    <property type="entry name" value="E_motif"/>
    <property type="match status" value="1"/>
</dbReference>
<evidence type="ECO:0000256" key="2">
    <source>
        <dbReference type="ARBA" id="ARBA00022737"/>
    </source>
</evidence>